<dbReference type="Proteomes" id="UP001165652">
    <property type="component" value="Unassembled WGS sequence"/>
</dbReference>
<name>A0ABT5JJ97_RHOTP</name>
<keyword evidence="1" id="KW-0472">Membrane</keyword>
<accession>A0ABT5JJ97</accession>
<sequence>MRPVEIFFAVLGVAVIGGAGYLMTRPTDPVVMAKFKCESALERFSGHDIDRAEANRATVTGDAHTGRVEMPFTLKEVRHLGACVFRNGEMITVDLDGKLLAGLPR</sequence>
<feature type="transmembrane region" description="Helical" evidence="1">
    <location>
        <begin position="6"/>
        <end position="24"/>
    </location>
</feature>
<reference evidence="2" key="2">
    <citation type="submission" date="2023-02" db="EMBL/GenBank/DDBJ databases">
        <authorList>
            <person name="Rayyan A."/>
            <person name="Meyer T."/>
            <person name="Kyndt J.A."/>
        </authorList>
    </citation>
    <scope>NUCLEOTIDE SEQUENCE</scope>
    <source>
        <strain evidence="2">DSM 9987</strain>
    </source>
</reference>
<comment type="caution">
    <text evidence="2">The sequence shown here is derived from an EMBL/GenBank/DDBJ whole genome shotgun (WGS) entry which is preliminary data.</text>
</comment>
<keyword evidence="1" id="KW-0812">Transmembrane</keyword>
<evidence type="ECO:0000313" key="3">
    <source>
        <dbReference type="Proteomes" id="UP001165652"/>
    </source>
</evidence>
<evidence type="ECO:0000313" key="2">
    <source>
        <dbReference type="EMBL" id="MDC7789811.1"/>
    </source>
</evidence>
<protein>
    <submittedName>
        <fullName evidence="2">Uncharacterized protein</fullName>
    </submittedName>
</protein>
<evidence type="ECO:0000256" key="1">
    <source>
        <dbReference type="SAM" id="Phobius"/>
    </source>
</evidence>
<keyword evidence="1" id="KW-1133">Transmembrane helix</keyword>
<keyword evidence="3" id="KW-1185">Reference proteome</keyword>
<organism evidence="2 3">
    <name type="scientific">Rhodoplanes tepidamans</name>
    <name type="common">Rhodoplanes cryptolactis</name>
    <dbReference type="NCBI Taxonomy" id="200616"/>
    <lineage>
        <taxon>Bacteria</taxon>
        <taxon>Pseudomonadati</taxon>
        <taxon>Pseudomonadota</taxon>
        <taxon>Alphaproteobacteria</taxon>
        <taxon>Hyphomicrobiales</taxon>
        <taxon>Nitrobacteraceae</taxon>
        <taxon>Rhodoplanes</taxon>
    </lineage>
</organism>
<reference evidence="2" key="1">
    <citation type="journal article" date="2023" name="Microbiol Resour">
        <title>Genome Sequences of Rhodoplanes serenus and Two Thermotolerant Strains, Rhodoplanes tepidamans and 'Rhodoplanes cryptolactis,' Further Refine the Genus.</title>
        <authorList>
            <person name="Rayyan A.A."/>
            <person name="Kyndt J.A."/>
        </authorList>
    </citation>
    <scope>NUCLEOTIDE SEQUENCE</scope>
    <source>
        <strain evidence="2">DSM 9987</strain>
    </source>
</reference>
<proteinExistence type="predicted"/>
<dbReference type="EMBL" id="JAQQLI010000092">
    <property type="protein sequence ID" value="MDC7789811.1"/>
    <property type="molecule type" value="Genomic_DNA"/>
</dbReference>
<dbReference type="RefSeq" id="WP_272780633.1">
    <property type="nucleotide sequence ID" value="NZ_JAQQLI010000092.1"/>
</dbReference>
<gene>
    <name evidence="2" type="ORF">PQJ73_29380</name>
</gene>